<dbReference type="RefSeq" id="WP_040673313.1">
    <property type="nucleotide sequence ID" value="NZ_CP157948.1"/>
</dbReference>
<reference evidence="2" key="1">
    <citation type="submission" date="2024-06" db="EMBL/GenBank/DDBJ databases">
        <authorList>
            <person name="Sun Y."/>
        </authorList>
    </citation>
    <scope>NUCLEOTIDE SEQUENCE</scope>
    <source>
        <strain evidence="2">IGA1.0</strain>
    </source>
</reference>
<sequence length="135" mass="14759">MHRSSTGPLRVMLAAALFGWMLTPALATEHAAGQRRCGWFENPTPGNATLTDRDGEWEIASQGGHQADGDWPRFSDAQWVETNGHHGYGCACMTVIDDDQAHTVSSISKATARPLAVCRSDRHLHEPVHELGDEN</sequence>
<keyword evidence="1" id="KW-0732">Signal</keyword>
<evidence type="ECO:0000256" key="1">
    <source>
        <dbReference type="SAM" id="SignalP"/>
    </source>
</evidence>
<dbReference type="InterPro" id="IPR025145">
    <property type="entry name" value="DUF4087"/>
</dbReference>
<feature type="signal peptide" evidence="1">
    <location>
        <begin position="1"/>
        <end position="27"/>
    </location>
</feature>
<evidence type="ECO:0000313" key="2">
    <source>
        <dbReference type="EMBL" id="XBS89639.1"/>
    </source>
</evidence>
<proteinExistence type="predicted"/>
<gene>
    <name evidence="2" type="ORF">ABNK63_14740</name>
</gene>
<feature type="chain" id="PRO_5043717103" evidence="1">
    <location>
        <begin position="28"/>
        <end position="135"/>
    </location>
</feature>
<dbReference type="Pfam" id="PF13316">
    <property type="entry name" value="DUF4087"/>
    <property type="match status" value="1"/>
</dbReference>
<organism evidence="2">
    <name type="scientific">Rhodanobacter sp. IGA1.0</name>
    <dbReference type="NCBI Taxonomy" id="3158582"/>
    <lineage>
        <taxon>Bacteria</taxon>
        <taxon>Pseudomonadati</taxon>
        <taxon>Pseudomonadota</taxon>
        <taxon>Gammaproteobacteria</taxon>
        <taxon>Lysobacterales</taxon>
        <taxon>Rhodanobacteraceae</taxon>
        <taxon>Rhodanobacter</taxon>
    </lineage>
</organism>
<dbReference type="AlphaFoldDB" id="A0AAU7QKR7"/>
<dbReference type="EMBL" id="CP157948">
    <property type="protein sequence ID" value="XBS89639.1"/>
    <property type="molecule type" value="Genomic_DNA"/>
</dbReference>
<protein>
    <submittedName>
        <fullName evidence="2">DUF4087 domain-containing protein</fullName>
    </submittedName>
</protein>
<name>A0AAU7QKR7_9GAMM</name>
<accession>A0AAU7QKR7</accession>